<evidence type="ECO:0000313" key="1">
    <source>
        <dbReference type="EMBL" id="KAI4315243.1"/>
    </source>
</evidence>
<evidence type="ECO:0000313" key="2">
    <source>
        <dbReference type="Proteomes" id="UP000828941"/>
    </source>
</evidence>
<organism evidence="1 2">
    <name type="scientific">Bauhinia variegata</name>
    <name type="common">Purple orchid tree</name>
    <name type="synonym">Phanera variegata</name>
    <dbReference type="NCBI Taxonomy" id="167791"/>
    <lineage>
        <taxon>Eukaryota</taxon>
        <taxon>Viridiplantae</taxon>
        <taxon>Streptophyta</taxon>
        <taxon>Embryophyta</taxon>
        <taxon>Tracheophyta</taxon>
        <taxon>Spermatophyta</taxon>
        <taxon>Magnoliopsida</taxon>
        <taxon>eudicotyledons</taxon>
        <taxon>Gunneridae</taxon>
        <taxon>Pentapetalae</taxon>
        <taxon>rosids</taxon>
        <taxon>fabids</taxon>
        <taxon>Fabales</taxon>
        <taxon>Fabaceae</taxon>
        <taxon>Cercidoideae</taxon>
        <taxon>Cercideae</taxon>
        <taxon>Bauhiniinae</taxon>
        <taxon>Bauhinia</taxon>
    </lineage>
</organism>
<keyword evidence="2" id="KW-1185">Reference proteome</keyword>
<comment type="caution">
    <text evidence="1">The sequence shown here is derived from an EMBL/GenBank/DDBJ whole genome shotgun (WGS) entry which is preliminary data.</text>
</comment>
<gene>
    <name evidence="1" type="ORF">L6164_028073</name>
</gene>
<accession>A0ACB9LVW9</accession>
<name>A0ACB9LVW9_BAUVA</name>
<proteinExistence type="predicted"/>
<sequence>MTSLNESGDFNGRPIKSLPGSSVSKNKYISFIDFKGSILPIRQYPCISLTIHGLRSQCCSSQEDFSSL</sequence>
<dbReference type="Proteomes" id="UP000828941">
    <property type="component" value="Chromosome 11"/>
</dbReference>
<protein>
    <submittedName>
        <fullName evidence="1">Uncharacterized protein</fullName>
    </submittedName>
</protein>
<reference evidence="1 2" key="1">
    <citation type="journal article" date="2022" name="DNA Res.">
        <title>Chromosomal-level genome assembly of the orchid tree Bauhinia variegata (Leguminosae; Cercidoideae) supports the allotetraploid origin hypothesis of Bauhinia.</title>
        <authorList>
            <person name="Zhong Y."/>
            <person name="Chen Y."/>
            <person name="Zheng D."/>
            <person name="Pang J."/>
            <person name="Liu Y."/>
            <person name="Luo S."/>
            <person name="Meng S."/>
            <person name="Qian L."/>
            <person name="Wei D."/>
            <person name="Dai S."/>
            <person name="Zhou R."/>
        </authorList>
    </citation>
    <scope>NUCLEOTIDE SEQUENCE [LARGE SCALE GENOMIC DNA]</scope>
    <source>
        <strain evidence="1">BV-YZ2020</strain>
    </source>
</reference>
<dbReference type="EMBL" id="CM039436">
    <property type="protein sequence ID" value="KAI4315243.1"/>
    <property type="molecule type" value="Genomic_DNA"/>
</dbReference>